<dbReference type="InterPro" id="IPR036890">
    <property type="entry name" value="HATPase_C_sf"/>
</dbReference>
<dbReference type="SMART" id="SM00388">
    <property type="entry name" value="HisKA"/>
    <property type="match status" value="1"/>
</dbReference>
<evidence type="ECO:0000313" key="10">
    <source>
        <dbReference type="Proteomes" id="UP000281431"/>
    </source>
</evidence>
<reference evidence="9 10" key="1">
    <citation type="submission" date="2018-10" db="EMBL/GenBank/DDBJ databases">
        <title>Natrarchaeobius chitinivorans gen. nov., sp. nov., and Natrarchaeobius haloalkaliphilus sp. nov., alkaliphilic, chitin-utilizing haloarchaea from hypersaline alkaline lakes.</title>
        <authorList>
            <person name="Sorokin D.Y."/>
            <person name="Elcheninov A.G."/>
            <person name="Kostrikina N.A."/>
            <person name="Bale N.J."/>
            <person name="Sinninghe Damste J.S."/>
            <person name="Khijniak T.V."/>
            <person name="Kublanov I.V."/>
            <person name="Toshchakov S.V."/>
        </authorList>
    </citation>
    <scope>NUCLEOTIDE SEQUENCE [LARGE SCALE GENOMIC DNA]</scope>
    <source>
        <strain evidence="9 10">AArcht7</strain>
    </source>
</reference>
<dbReference type="PROSITE" id="PS50112">
    <property type="entry name" value="PAS"/>
    <property type="match status" value="1"/>
</dbReference>
<evidence type="ECO:0000259" key="8">
    <source>
        <dbReference type="PROSITE" id="PS50112"/>
    </source>
</evidence>
<dbReference type="PANTHER" id="PTHR43711">
    <property type="entry name" value="TWO-COMPONENT HISTIDINE KINASE"/>
    <property type="match status" value="1"/>
</dbReference>
<evidence type="ECO:0000256" key="1">
    <source>
        <dbReference type="ARBA" id="ARBA00000085"/>
    </source>
</evidence>
<dbReference type="PROSITE" id="PS50109">
    <property type="entry name" value="HIS_KIN"/>
    <property type="match status" value="1"/>
</dbReference>
<dbReference type="InterPro" id="IPR050736">
    <property type="entry name" value="Sensor_HK_Regulatory"/>
</dbReference>
<dbReference type="NCBIfam" id="TIGR00229">
    <property type="entry name" value="sensory_box"/>
    <property type="match status" value="1"/>
</dbReference>
<keyword evidence="6" id="KW-0902">Two-component regulatory system</keyword>
<accession>A0A3N6LZ76</accession>
<keyword evidence="5" id="KW-0418">Kinase</keyword>
<dbReference type="CDD" id="cd00130">
    <property type="entry name" value="PAS"/>
    <property type="match status" value="1"/>
</dbReference>
<evidence type="ECO:0000256" key="5">
    <source>
        <dbReference type="ARBA" id="ARBA00022777"/>
    </source>
</evidence>
<dbReference type="SUPFAM" id="SSF55785">
    <property type="entry name" value="PYP-like sensor domain (PAS domain)"/>
    <property type="match status" value="1"/>
</dbReference>
<keyword evidence="10" id="KW-1185">Reference proteome</keyword>
<dbReference type="AlphaFoldDB" id="A0A3N6LZ76"/>
<dbReference type="Proteomes" id="UP000281431">
    <property type="component" value="Unassembled WGS sequence"/>
</dbReference>
<gene>
    <name evidence="9" type="ORF">EA472_20795</name>
</gene>
<evidence type="ECO:0000256" key="4">
    <source>
        <dbReference type="ARBA" id="ARBA00022679"/>
    </source>
</evidence>
<evidence type="ECO:0000313" key="9">
    <source>
        <dbReference type="EMBL" id="RQG96168.1"/>
    </source>
</evidence>
<dbReference type="Gene3D" id="3.30.565.10">
    <property type="entry name" value="Histidine kinase-like ATPase, C-terminal domain"/>
    <property type="match status" value="1"/>
</dbReference>
<dbReference type="InterPro" id="IPR000014">
    <property type="entry name" value="PAS"/>
</dbReference>
<feature type="domain" description="Histidine kinase" evidence="7">
    <location>
        <begin position="159"/>
        <end position="350"/>
    </location>
</feature>
<comment type="caution">
    <text evidence="9">The sequence shown here is derived from an EMBL/GenBank/DDBJ whole genome shotgun (WGS) entry which is preliminary data.</text>
</comment>
<dbReference type="Pfam" id="PF13426">
    <property type="entry name" value="PAS_9"/>
    <property type="match status" value="1"/>
</dbReference>
<dbReference type="InterPro" id="IPR005467">
    <property type="entry name" value="His_kinase_dom"/>
</dbReference>
<organism evidence="9 10">
    <name type="scientific">Natrarchaeobius chitinivorans</name>
    <dbReference type="NCBI Taxonomy" id="1679083"/>
    <lineage>
        <taxon>Archaea</taxon>
        <taxon>Methanobacteriati</taxon>
        <taxon>Methanobacteriota</taxon>
        <taxon>Stenosarchaea group</taxon>
        <taxon>Halobacteria</taxon>
        <taxon>Halobacteriales</taxon>
        <taxon>Natrialbaceae</taxon>
        <taxon>Natrarchaeobius</taxon>
    </lineage>
</organism>
<protein>
    <recommendedName>
        <fullName evidence="2">histidine kinase</fullName>
        <ecNumber evidence="2">2.7.13.3</ecNumber>
    </recommendedName>
</protein>
<dbReference type="Pfam" id="PF02518">
    <property type="entry name" value="HATPase_c"/>
    <property type="match status" value="1"/>
</dbReference>
<dbReference type="CDD" id="cd00082">
    <property type="entry name" value="HisKA"/>
    <property type="match status" value="1"/>
</dbReference>
<dbReference type="GO" id="GO:0000155">
    <property type="term" value="F:phosphorelay sensor kinase activity"/>
    <property type="evidence" value="ECO:0007669"/>
    <property type="project" value="InterPro"/>
</dbReference>
<dbReference type="PANTHER" id="PTHR43711:SF1">
    <property type="entry name" value="HISTIDINE KINASE 1"/>
    <property type="match status" value="1"/>
</dbReference>
<evidence type="ECO:0000259" key="7">
    <source>
        <dbReference type="PROSITE" id="PS50109"/>
    </source>
</evidence>
<comment type="catalytic activity">
    <reaction evidence="1">
        <text>ATP + protein L-histidine = ADP + protein N-phospho-L-histidine.</text>
        <dbReference type="EC" id="2.7.13.3"/>
    </reaction>
</comment>
<dbReference type="InterPro" id="IPR004358">
    <property type="entry name" value="Sig_transdc_His_kin-like_C"/>
</dbReference>
<dbReference type="Gene3D" id="1.10.287.130">
    <property type="match status" value="1"/>
</dbReference>
<sequence>MSENEGDTANIVVDASISKIDDTFFRSLVANTSEGLLTIDAESTIIFANRAIEDILGYSPDELVGSSKLAIIPERLRPVHERQLRNYIETGEKNIDWDGVRLPALHKDGHEVPVTISLREHEFDGMRLFTGIVRDVSELKAKRELLEAQNERLQMFANVLSHDVRNPLNVAQSYTELLSEDVDRQELTEVRYALDRIEQLVDDMTSLVRRDDDLDVVAPLDVETLATEAWRWIETDDAELVVADVEPIRADRTHFKSLLENVFSNAVTHGGSDVTVRLGSLEDGNGFYVADDGRGIEPDHRERVFEHGFTTSSDGTGLGLSIVDQIATAHGWTVELADSTTGGTRYEFRL</sequence>
<dbReference type="InterPro" id="IPR036097">
    <property type="entry name" value="HisK_dim/P_sf"/>
</dbReference>
<dbReference type="Pfam" id="PF00512">
    <property type="entry name" value="HisKA"/>
    <property type="match status" value="1"/>
</dbReference>
<dbReference type="InterPro" id="IPR003594">
    <property type="entry name" value="HATPase_dom"/>
</dbReference>
<dbReference type="PRINTS" id="PR00344">
    <property type="entry name" value="BCTRLSENSOR"/>
</dbReference>
<dbReference type="SMART" id="SM00091">
    <property type="entry name" value="PAS"/>
    <property type="match status" value="1"/>
</dbReference>
<keyword evidence="4" id="KW-0808">Transferase</keyword>
<dbReference type="InterPro" id="IPR003661">
    <property type="entry name" value="HisK_dim/P_dom"/>
</dbReference>
<dbReference type="InterPro" id="IPR035965">
    <property type="entry name" value="PAS-like_dom_sf"/>
</dbReference>
<dbReference type="OrthoDB" id="8127at2157"/>
<dbReference type="SUPFAM" id="SSF47384">
    <property type="entry name" value="Homodimeric domain of signal transducing histidine kinase"/>
    <property type="match status" value="1"/>
</dbReference>
<dbReference type="Gene3D" id="3.30.450.20">
    <property type="entry name" value="PAS domain"/>
    <property type="match status" value="1"/>
</dbReference>
<dbReference type="EMBL" id="REFZ01000027">
    <property type="protein sequence ID" value="RQG96168.1"/>
    <property type="molecule type" value="Genomic_DNA"/>
</dbReference>
<evidence type="ECO:0000256" key="3">
    <source>
        <dbReference type="ARBA" id="ARBA00022553"/>
    </source>
</evidence>
<proteinExistence type="predicted"/>
<evidence type="ECO:0000256" key="2">
    <source>
        <dbReference type="ARBA" id="ARBA00012438"/>
    </source>
</evidence>
<dbReference type="EC" id="2.7.13.3" evidence="2"/>
<feature type="domain" description="PAS" evidence="8">
    <location>
        <begin position="21"/>
        <end position="91"/>
    </location>
</feature>
<evidence type="ECO:0000256" key="6">
    <source>
        <dbReference type="ARBA" id="ARBA00023012"/>
    </source>
</evidence>
<dbReference type="SUPFAM" id="SSF55874">
    <property type="entry name" value="ATPase domain of HSP90 chaperone/DNA topoisomerase II/histidine kinase"/>
    <property type="match status" value="1"/>
</dbReference>
<name>A0A3N6LZ76_NATCH</name>
<dbReference type="SMART" id="SM00387">
    <property type="entry name" value="HATPase_c"/>
    <property type="match status" value="1"/>
</dbReference>
<keyword evidence="3" id="KW-0597">Phosphoprotein</keyword>